<evidence type="ECO:0000313" key="4">
    <source>
        <dbReference type="Proteomes" id="UP001470230"/>
    </source>
</evidence>
<dbReference type="InterPro" id="IPR052514">
    <property type="entry name" value="SAM-dependent_MTase"/>
</dbReference>
<comment type="caution">
    <text evidence="3">The sequence shown here is derived from an EMBL/GenBank/DDBJ whole genome shotgun (WGS) entry which is preliminary data.</text>
</comment>
<dbReference type="InterPro" id="IPR029063">
    <property type="entry name" value="SAM-dependent_MTases_sf"/>
</dbReference>
<sequence>MLFFILVLHACLTCSFILYRYRNFSIPDDLISFSWKYKIPNYRAWDKKTIIFPSNDFELANLDYHGITFSEYIYKHSDYISNEIRQKRSWCDCEHIFKIFNKYVKNKYQNMYALDIGANIGACSFLLMAMNIKTIAFEPLPKNLHLFTRSLLHNPQFLPLITLYPMALGNKKSTLKISCNDGNMGGSSALDIFKVGSNIAEVPSDKLNTVLKDFNEPIILAKIDVEGYEPYVIEGADNFLKNHQIKMIFYEKSCKASSVENNFFNKIDDLFEKYNYTSSKSKCRHSDDLFNILAIANSFIEENNINVNVLKRDFF</sequence>
<gene>
    <name evidence="3" type="ORF">M9Y10_017987</name>
</gene>
<dbReference type="EMBL" id="JAPFFF010000023">
    <property type="protein sequence ID" value="KAK8852989.1"/>
    <property type="molecule type" value="Genomic_DNA"/>
</dbReference>
<keyword evidence="4" id="KW-1185">Reference proteome</keyword>
<evidence type="ECO:0000313" key="3">
    <source>
        <dbReference type="EMBL" id="KAK8852989.1"/>
    </source>
</evidence>
<evidence type="ECO:0000259" key="2">
    <source>
        <dbReference type="Pfam" id="PF05050"/>
    </source>
</evidence>
<keyword evidence="1" id="KW-0732">Signal</keyword>
<proteinExistence type="predicted"/>
<feature type="chain" id="PRO_5047089615" description="Methyltransferase FkbM domain-containing protein" evidence="1">
    <location>
        <begin position="16"/>
        <end position="315"/>
    </location>
</feature>
<reference evidence="3 4" key="1">
    <citation type="submission" date="2024-04" db="EMBL/GenBank/DDBJ databases">
        <title>Tritrichomonas musculus Genome.</title>
        <authorList>
            <person name="Alves-Ferreira E."/>
            <person name="Grigg M."/>
            <person name="Lorenzi H."/>
            <person name="Galac M."/>
        </authorList>
    </citation>
    <scope>NUCLEOTIDE SEQUENCE [LARGE SCALE GENOMIC DNA]</scope>
    <source>
        <strain evidence="3 4">EAF2021</strain>
    </source>
</reference>
<dbReference type="Pfam" id="PF05050">
    <property type="entry name" value="Methyltransf_21"/>
    <property type="match status" value="1"/>
</dbReference>
<dbReference type="PANTHER" id="PTHR34203">
    <property type="entry name" value="METHYLTRANSFERASE, FKBM FAMILY PROTEIN"/>
    <property type="match status" value="1"/>
</dbReference>
<dbReference type="Gene3D" id="3.40.50.150">
    <property type="entry name" value="Vaccinia Virus protein VP39"/>
    <property type="match status" value="1"/>
</dbReference>
<feature type="domain" description="Methyltransferase FkbM" evidence="2">
    <location>
        <begin position="115"/>
        <end position="276"/>
    </location>
</feature>
<dbReference type="InterPro" id="IPR006342">
    <property type="entry name" value="FkbM_mtfrase"/>
</dbReference>
<dbReference type="SUPFAM" id="SSF53335">
    <property type="entry name" value="S-adenosyl-L-methionine-dependent methyltransferases"/>
    <property type="match status" value="1"/>
</dbReference>
<protein>
    <recommendedName>
        <fullName evidence="2">Methyltransferase FkbM domain-containing protein</fullName>
    </recommendedName>
</protein>
<dbReference type="Proteomes" id="UP001470230">
    <property type="component" value="Unassembled WGS sequence"/>
</dbReference>
<organism evidence="3 4">
    <name type="scientific">Tritrichomonas musculus</name>
    <dbReference type="NCBI Taxonomy" id="1915356"/>
    <lineage>
        <taxon>Eukaryota</taxon>
        <taxon>Metamonada</taxon>
        <taxon>Parabasalia</taxon>
        <taxon>Tritrichomonadida</taxon>
        <taxon>Tritrichomonadidae</taxon>
        <taxon>Tritrichomonas</taxon>
    </lineage>
</organism>
<evidence type="ECO:0000256" key="1">
    <source>
        <dbReference type="SAM" id="SignalP"/>
    </source>
</evidence>
<feature type="signal peptide" evidence="1">
    <location>
        <begin position="1"/>
        <end position="15"/>
    </location>
</feature>
<name>A0ABR2HV01_9EUKA</name>
<accession>A0ABR2HV01</accession>
<dbReference type="NCBIfam" id="TIGR01444">
    <property type="entry name" value="fkbM_fam"/>
    <property type="match status" value="1"/>
</dbReference>
<dbReference type="PANTHER" id="PTHR34203:SF13">
    <property type="entry name" value="EXPRESSED PROTEIN"/>
    <property type="match status" value="1"/>
</dbReference>